<dbReference type="Gene3D" id="3.40.630.30">
    <property type="match status" value="1"/>
</dbReference>
<evidence type="ECO:0000313" key="5">
    <source>
        <dbReference type="EMBL" id="HIU54633.1"/>
    </source>
</evidence>
<proteinExistence type="inferred from homology"/>
<dbReference type="InterPro" id="IPR051531">
    <property type="entry name" value="N-acetyltransferase"/>
</dbReference>
<name>A0A9D1M6U7_9BACT</name>
<dbReference type="PANTHER" id="PTHR43792">
    <property type="entry name" value="GNAT FAMILY, PUTATIVE (AFU_ORTHOLOGUE AFUA_3G00765)-RELATED-RELATED"/>
    <property type="match status" value="1"/>
</dbReference>
<accession>A0A9D1M6U7</accession>
<reference evidence="5" key="2">
    <citation type="journal article" date="2021" name="PeerJ">
        <title>Extensive microbial diversity within the chicken gut microbiome revealed by metagenomics and culture.</title>
        <authorList>
            <person name="Gilroy R."/>
            <person name="Ravi A."/>
            <person name="Getino M."/>
            <person name="Pursley I."/>
            <person name="Horton D.L."/>
            <person name="Alikhan N.F."/>
            <person name="Baker D."/>
            <person name="Gharbi K."/>
            <person name="Hall N."/>
            <person name="Watson M."/>
            <person name="Adriaenssens E.M."/>
            <person name="Foster-Nyarko E."/>
            <person name="Jarju S."/>
            <person name="Secka A."/>
            <person name="Antonio M."/>
            <person name="Oren A."/>
            <person name="Chaudhuri R.R."/>
            <person name="La Ragione R."/>
            <person name="Hildebrand F."/>
            <person name="Pallen M.J."/>
        </authorList>
    </citation>
    <scope>NUCLEOTIDE SEQUENCE</scope>
    <source>
        <strain evidence="5">CHK158-818</strain>
    </source>
</reference>
<feature type="domain" description="N-acetyltransferase" evidence="4">
    <location>
        <begin position="11"/>
        <end position="173"/>
    </location>
</feature>
<dbReference type="InterPro" id="IPR000182">
    <property type="entry name" value="GNAT_dom"/>
</dbReference>
<keyword evidence="1" id="KW-0808">Transferase</keyword>
<dbReference type="PROSITE" id="PS51186">
    <property type="entry name" value="GNAT"/>
    <property type="match status" value="1"/>
</dbReference>
<evidence type="ECO:0000256" key="1">
    <source>
        <dbReference type="ARBA" id="ARBA00022679"/>
    </source>
</evidence>
<sequence>MELSTMETTRVLLRPWNENDAKSLYKYAQHPAIGSIAGWPPHTSEEESRKVIREILSAPETYAVVLKESGEPIGSVGIMFGDGVHSAEMQEGDAEIGYWIGVPYWGKGLIPETVERLLKRCFDELGIKRVWCGYYDGNDKSRRVMDKCGFMFHHTEEGKISPLGDVRTEHFTILTKERWNGQKGRMYE</sequence>
<gene>
    <name evidence="5" type="ORF">IAB03_02360</name>
</gene>
<dbReference type="SUPFAM" id="SSF55729">
    <property type="entry name" value="Acyl-CoA N-acyltransferases (Nat)"/>
    <property type="match status" value="1"/>
</dbReference>
<evidence type="ECO:0000256" key="3">
    <source>
        <dbReference type="ARBA" id="ARBA00038502"/>
    </source>
</evidence>
<evidence type="ECO:0000313" key="6">
    <source>
        <dbReference type="Proteomes" id="UP000824112"/>
    </source>
</evidence>
<comment type="caution">
    <text evidence="5">The sequence shown here is derived from an EMBL/GenBank/DDBJ whole genome shotgun (WGS) entry which is preliminary data.</text>
</comment>
<reference evidence="5" key="1">
    <citation type="submission" date="2020-10" db="EMBL/GenBank/DDBJ databases">
        <authorList>
            <person name="Gilroy R."/>
        </authorList>
    </citation>
    <scope>NUCLEOTIDE SEQUENCE</scope>
    <source>
        <strain evidence="5">CHK158-818</strain>
    </source>
</reference>
<dbReference type="InterPro" id="IPR016181">
    <property type="entry name" value="Acyl_CoA_acyltransferase"/>
</dbReference>
<dbReference type="GO" id="GO:0016747">
    <property type="term" value="F:acyltransferase activity, transferring groups other than amino-acyl groups"/>
    <property type="evidence" value="ECO:0007669"/>
    <property type="project" value="InterPro"/>
</dbReference>
<dbReference type="Pfam" id="PF13302">
    <property type="entry name" value="Acetyltransf_3"/>
    <property type="match status" value="1"/>
</dbReference>
<dbReference type="PANTHER" id="PTHR43792:SF8">
    <property type="entry name" value="[RIBOSOMAL PROTEIN US5]-ALANINE N-ACETYLTRANSFERASE"/>
    <property type="match status" value="1"/>
</dbReference>
<comment type="similarity">
    <text evidence="3">Belongs to the acetyltransferase family. RimJ subfamily.</text>
</comment>
<organism evidence="5 6">
    <name type="scientific">Candidatus Gallibacteroides avistercoris</name>
    <dbReference type="NCBI Taxonomy" id="2840833"/>
    <lineage>
        <taxon>Bacteria</taxon>
        <taxon>Pseudomonadati</taxon>
        <taxon>Bacteroidota</taxon>
        <taxon>Bacteroidia</taxon>
        <taxon>Bacteroidales</taxon>
        <taxon>Bacteroidaceae</taxon>
        <taxon>Bacteroidaceae incertae sedis</taxon>
        <taxon>Candidatus Gallibacteroides</taxon>
    </lineage>
</organism>
<protein>
    <submittedName>
        <fullName evidence="5">GNAT family N-acetyltransferase</fullName>
    </submittedName>
</protein>
<keyword evidence="2" id="KW-0012">Acyltransferase</keyword>
<dbReference type="EMBL" id="DVNA01000054">
    <property type="protein sequence ID" value="HIU54633.1"/>
    <property type="molecule type" value="Genomic_DNA"/>
</dbReference>
<evidence type="ECO:0000256" key="2">
    <source>
        <dbReference type="ARBA" id="ARBA00023315"/>
    </source>
</evidence>
<evidence type="ECO:0000259" key="4">
    <source>
        <dbReference type="PROSITE" id="PS51186"/>
    </source>
</evidence>
<dbReference type="Proteomes" id="UP000824112">
    <property type="component" value="Unassembled WGS sequence"/>
</dbReference>
<dbReference type="AlphaFoldDB" id="A0A9D1M6U7"/>